<dbReference type="PANTHER" id="PTHR34133">
    <property type="entry name" value="OS07G0633000 PROTEIN"/>
    <property type="match status" value="1"/>
</dbReference>
<dbReference type="PANTHER" id="PTHR34133:SF8">
    <property type="entry name" value="OS07G0633000 PROTEIN"/>
    <property type="match status" value="1"/>
</dbReference>
<name>A0A2G9GDK0_9LAMI</name>
<evidence type="ECO:0000313" key="2">
    <source>
        <dbReference type="EMBL" id="PIN03357.1"/>
    </source>
</evidence>
<organism evidence="2 3">
    <name type="scientific">Handroanthus impetiginosus</name>
    <dbReference type="NCBI Taxonomy" id="429701"/>
    <lineage>
        <taxon>Eukaryota</taxon>
        <taxon>Viridiplantae</taxon>
        <taxon>Streptophyta</taxon>
        <taxon>Embryophyta</taxon>
        <taxon>Tracheophyta</taxon>
        <taxon>Spermatophyta</taxon>
        <taxon>Magnoliopsida</taxon>
        <taxon>eudicotyledons</taxon>
        <taxon>Gunneridae</taxon>
        <taxon>Pentapetalae</taxon>
        <taxon>asterids</taxon>
        <taxon>lamiids</taxon>
        <taxon>Lamiales</taxon>
        <taxon>Bignoniaceae</taxon>
        <taxon>Crescentiina</taxon>
        <taxon>Tabebuia alliance</taxon>
        <taxon>Handroanthus</taxon>
    </lineage>
</organism>
<evidence type="ECO:0000313" key="3">
    <source>
        <dbReference type="Proteomes" id="UP000231279"/>
    </source>
</evidence>
<evidence type="ECO:0000259" key="1">
    <source>
        <dbReference type="Pfam" id="PF04884"/>
    </source>
</evidence>
<sequence length="394" mass="44256">MATALGFSYHGFRVESRRNSIPARVDREESEAHLVLPEKYGNGTSKRYVVESDSQIRAFLDKYFPENNVFQDSHTAETGWELSWLPKVIKDFVLPAGFPDSVSDDYLEYILLQFPTNVTGWICHTLVTSSLLKAVGVGSFSGTTAAASAAAISTALLSGGALELKRNPFSIGLKWRCNFLRAEKKLKPTKVEARMMNPSTFSSRISADVALYEIPGASFDQYLEDKLRVFGAMFPDKRRNQQLNEEEWRVHLLPVEFLFLTVLPVIDLRLRCKSSGMGYPPEVPRDISKVLEIDIFRGELQGLDDVLKPSHFSLIVKGALYPDRCGLRSRLKGQLQMSMSFVLPPVLALVPEDICRDVAESVLKRLVENMKNKVIGSLIADYSEFKRERPKALA</sequence>
<dbReference type="OrthoDB" id="496281at2759"/>
<dbReference type="Proteomes" id="UP000231279">
    <property type="component" value="Unassembled WGS sequence"/>
</dbReference>
<protein>
    <recommendedName>
        <fullName evidence="1">Protein root UVB sensitive/RUS domain-containing protein</fullName>
    </recommendedName>
</protein>
<comment type="caution">
    <text evidence="2">The sequence shown here is derived from an EMBL/GenBank/DDBJ whole genome shotgun (WGS) entry which is preliminary data.</text>
</comment>
<dbReference type="InterPro" id="IPR018971">
    <property type="entry name" value="DUF1997"/>
</dbReference>
<dbReference type="InterPro" id="IPR054549">
    <property type="entry name" value="UVB_sens_RUS_dom"/>
</dbReference>
<keyword evidence="3" id="KW-1185">Reference proteome</keyword>
<accession>A0A2G9GDK0</accession>
<gene>
    <name evidence="2" type="ORF">CDL12_24121</name>
</gene>
<dbReference type="AlphaFoldDB" id="A0A2G9GDK0"/>
<dbReference type="EMBL" id="NKXS01005545">
    <property type="protein sequence ID" value="PIN03357.1"/>
    <property type="molecule type" value="Genomic_DNA"/>
</dbReference>
<dbReference type="Pfam" id="PF09366">
    <property type="entry name" value="DUF1997"/>
    <property type="match status" value="1"/>
</dbReference>
<feature type="domain" description="Protein root UVB sensitive/RUS" evidence="1">
    <location>
        <begin position="83"/>
        <end position="152"/>
    </location>
</feature>
<reference evidence="3" key="1">
    <citation type="journal article" date="2018" name="Gigascience">
        <title>Genome assembly of the Pink Ipe (Handroanthus impetiginosus, Bignoniaceae), a highly valued, ecologically keystone Neotropical timber forest tree.</title>
        <authorList>
            <person name="Silva-Junior O.B."/>
            <person name="Grattapaglia D."/>
            <person name="Novaes E."/>
            <person name="Collevatti R.G."/>
        </authorList>
    </citation>
    <scope>NUCLEOTIDE SEQUENCE [LARGE SCALE GENOMIC DNA]</scope>
    <source>
        <strain evidence="3">cv. UFG-1</strain>
    </source>
</reference>
<proteinExistence type="predicted"/>
<dbReference type="STRING" id="429701.A0A2G9GDK0"/>
<dbReference type="Pfam" id="PF04884">
    <property type="entry name" value="UVB_sens_prot"/>
    <property type="match status" value="1"/>
</dbReference>